<gene>
    <name evidence="1" type="ORF">FHS09_000671</name>
</gene>
<dbReference type="Proteomes" id="UP000535937">
    <property type="component" value="Unassembled WGS sequence"/>
</dbReference>
<comment type="caution">
    <text evidence="1">The sequence shown here is derived from an EMBL/GenBank/DDBJ whole genome shotgun (WGS) entry which is preliminary data.</text>
</comment>
<protein>
    <submittedName>
        <fullName evidence="1">Uncharacterized protein YndB with AHSA1/START domain</fullName>
    </submittedName>
</protein>
<sequence length="37" mass="4394">MEDYGVMTAADTLRIERLLPGPLERVWQYLVDSDKRR</sequence>
<reference evidence="1 2" key="1">
    <citation type="submission" date="2020-08" db="EMBL/GenBank/DDBJ databases">
        <title>Genomic Encyclopedia of Type Strains, Phase III (KMG-III): the genomes of soil and plant-associated and newly described type strains.</title>
        <authorList>
            <person name="Whitman W."/>
        </authorList>
    </citation>
    <scope>NUCLEOTIDE SEQUENCE [LARGE SCALE GENOMIC DNA]</scope>
    <source>
        <strain evidence="1 2">CECT 8799</strain>
    </source>
</reference>
<dbReference type="EMBL" id="JACHWZ010000002">
    <property type="protein sequence ID" value="MBB3059863.1"/>
    <property type="molecule type" value="Genomic_DNA"/>
</dbReference>
<dbReference type="AlphaFoldDB" id="A0A7W4Z7K9"/>
<dbReference type="InterPro" id="IPR023393">
    <property type="entry name" value="START-like_dom_sf"/>
</dbReference>
<keyword evidence="2" id="KW-1185">Reference proteome</keyword>
<evidence type="ECO:0000313" key="1">
    <source>
        <dbReference type="EMBL" id="MBB3059863.1"/>
    </source>
</evidence>
<organism evidence="1 2">
    <name type="scientific">Microbulbifer rhizosphaerae</name>
    <dbReference type="NCBI Taxonomy" id="1562603"/>
    <lineage>
        <taxon>Bacteria</taxon>
        <taxon>Pseudomonadati</taxon>
        <taxon>Pseudomonadota</taxon>
        <taxon>Gammaproteobacteria</taxon>
        <taxon>Cellvibrionales</taxon>
        <taxon>Microbulbiferaceae</taxon>
        <taxon>Microbulbifer</taxon>
    </lineage>
</organism>
<dbReference type="SUPFAM" id="SSF55961">
    <property type="entry name" value="Bet v1-like"/>
    <property type="match status" value="1"/>
</dbReference>
<dbReference type="Gene3D" id="3.30.530.20">
    <property type="match status" value="1"/>
</dbReference>
<proteinExistence type="predicted"/>
<name>A0A7W4Z7K9_9GAMM</name>
<accession>A0A7W4Z7K9</accession>
<evidence type="ECO:0000313" key="2">
    <source>
        <dbReference type="Proteomes" id="UP000535937"/>
    </source>
</evidence>